<dbReference type="AlphaFoldDB" id="A0A8E2I895"/>
<dbReference type="NCBIfam" id="TIGR02905">
    <property type="entry name" value="spore_yutH"/>
    <property type="match status" value="1"/>
</dbReference>
<dbReference type="RefSeq" id="WP_071976456.1">
    <property type="nucleotide sequence ID" value="NZ_CP065424.1"/>
</dbReference>
<dbReference type="PANTHER" id="PTHR39179:SF2">
    <property type="entry name" value="ENDOSPORE COAT-ASSOCIATED PROTEIN YUTH"/>
    <property type="match status" value="1"/>
</dbReference>
<dbReference type="SUPFAM" id="SSF56112">
    <property type="entry name" value="Protein kinase-like (PK-like)"/>
    <property type="match status" value="1"/>
</dbReference>
<evidence type="ECO:0000313" key="2">
    <source>
        <dbReference type="Proteomes" id="UP000189761"/>
    </source>
</evidence>
<reference evidence="1 2" key="1">
    <citation type="submission" date="2017-01" db="EMBL/GenBank/DDBJ databases">
        <title>Draft genome sequence of Bacillus oleronius.</title>
        <authorList>
            <person name="Allam M."/>
        </authorList>
    </citation>
    <scope>NUCLEOTIDE SEQUENCE [LARGE SCALE GENOMIC DNA]</scope>
    <source>
        <strain evidence="1 2">DSM 9356</strain>
    </source>
</reference>
<keyword evidence="1" id="KW-0946">Virion</keyword>
<dbReference type="InterPro" id="IPR047175">
    <property type="entry name" value="CotS-like"/>
</dbReference>
<keyword evidence="2" id="KW-1185">Reference proteome</keyword>
<sequence length="335" mass="40783">MSIDILKKFFNITPEKSFLEGNYVRYMHENTLYTLIPVTTIQEEQLVEWYEMSEHLFAQGDRYVSRFVSSKDSKFLITVNDEDFCLLKNKYHSIPRKINHGRKLAKFHHRGRSLRTELQNVSRIGQWKSFWEKRLDQMEKVWYQNVQNHPDHEFEYLFIDSFPYYMGLCENAIQYLVDTELDDTPQLIDAGTICHERFNKNTWGKNHWIRNPFDWVYDHATRDLAEWIRDQYFRNKRTFLPDLQQFLRSYQSISPLSSFSWRLLYARLLFPLHYFECIEEYFVTGSEHRKISLEEKLKQTLRDTEDYERFLGDFFQIAEIPSRGQNLPRVEWLNR</sequence>
<dbReference type="Gene3D" id="3.90.1200.10">
    <property type="match status" value="1"/>
</dbReference>
<dbReference type="EMBL" id="MTLA01000134">
    <property type="protein sequence ID" value="OOP68127.1"/>
    <property type="molecule type" value="Genomic_DNA"/>
</dbReference>
<comment type="caution">
    <text evidence="1">The sequence shown here is derived from an EMBL/GenBank/DDBJ whole genome shotgun (WGS) entry which is preliminary data.</text>
</comment>
<dbReference type="PANTHER" id="PTHR39179">
    <property type="entry name" value="SPORE COAT PROTEIN I"/>
    <property type="match status" value="1"/>
</dbReference>
<dbReference type="Proteomes" id="UP000189761">
    <property type="component" value="Unassembled WGS sequence"/>
</dbReference>
<proteinExistence type="predicted"/>
<gene>
    <name evidence="1" type="ORF">BWZ43_12140</name>
</gene>
<name>A0A8E2I895_9BACI</name>
<evidence type="ECO:0000313" key="1">
    <source>
        <dbReference type="EMBL" id="OOP68127.1"/>
    </source>
</evidence>
<dbReference type="InterPro" id="IPR011009">
    <property type="entry name" value="Kinase-like_dom_sf"/>
</dbReference>
<accession>A0A8E2I895</accession>
<protein>
    <submittedName>
        <fullName evidence="1">Spore coat protein YutH</fullName>
    </submittedName>
</protein>
<keyword evidence="1" id="KW-0167">Capsid protein</keyword>
<dbReference type="InterPro" id="IPR014254">
    <property type="entry name" value="Spore_coat_YutH"/>
</dbReference>
<dbReference type="GO" id="GO:0042601">
    <property type="term" value="C:endospore-forming forespore"/>
    <property type="evidence" value="ECO:0007669"/>
    <property type="project" value="TreeGrafter"/>
</dbReference>
<organism evidence="1 2">
    <name type="scientific">Heyndrickxia oleronia</name>
    <dbReference type="NCBI Taxonomy" id="38875"/>
    <lineage>
        <taxon>Bacteria</taxon>
        <taxon>Bacillati</taxon>
        <taxon>Bacillota</taxon>
        <taxon>Bacilli</taxon>
        <taxon>Bacillales</taxon>
        <taxon>Bacillaceae</taxon>
        <taxon>Heyndrickxia</taxon>
    </lineage>
</organism>